<organism evidence="5 6">
    <name type="scientific">Tenacibaculum piscium</name>
    <dbReference type="NCBI Taxonomy" id="1458515"/>
    <lineage>
        <taxon>Bacteria</taxon>
        <taxon>Pseudomonadati</taxon>
        <taxon>Bacteroidota</taxon>
        <taxon>Flavobacteriia</taxon>
        <taxon>Flavobacteriales</taxon>
        <taxon>Flavobacteriaceae</taxon>
        <taxon>Tenacibaculum</taxon>
    </lineage>
</organism>
<evidence type="ECO:0000259" key="4">
    <source>
        <dbReference type="Pfam" id="PF13426"/>
    </source>
</evidence>
<dbReference type="PANTHER" id="PTHR47429">
    <property type="entry name" value="PROTEIN TWIN LOV 1"/>
    <property type="match status" value="1"/>
</dbReference>
<dbReference type="SUPFAM" id="SSF55785">
    <property type="entry name" value="PYP-like sensor domain (PAS domain)"/>
    <property type="match status" value="1"/>
</dbReference>
<dbReference type="Gene3D" id="3.30.450.20">
    <property type="entry name" value="PAS domain"/>
    <property type="match status" value="1"/>
</dbReference>
<keyword evidence="3" id="KW-0157">Chromophore</keyword>
<keyword evidence="1" id="KW-0285">Flavoprotein</keyword>
<evidence type="ECO:0000313" key="5">
    <source>
        <dbReference type="EMBL" id="SOS74410.1"/>
    </source>
</evidence>
<protein>
    <submittedName>
        <fullName evidence="5">Diguanylate cyclase</fullName>
    </submittedName>
</protein>
<dbReference type="InterPro" id="IPR035965">
    <property type="entry name" value="PAS-like_dom_sf"/>
</dbReference>
<evidence type="ECO:0000313" key="6">
    <source>
        <dbReference type="Proteomes" id="UP000234211"/>
    </source>
</evidence>
<sequence length="177" mass="20647">MKCLDLFLSSLNEGGNSNSELIIKPVSHQKEMLLSWGIQDLFEGNTLTKDLYKIQELIKKYDWESDIAPILHKNYYQTLVVTNTDKKIVWVNDGFKKMTGYDREFAIDKTPSFLQGRKTSEVVKKKIRENILANKPFKGTVINYRKDKMTYKCELKIFPLFSKTKATHFLALEREVV</sequence>
<gene>
    <name evidence="5" type="ORF">TNO020_20086</name>
</gene>
<evidence type="ECO:0000256" key="2">
    <source>
        <dbReference type="ARBA" id="ARBA00022643"/>
    </source>
</evidence>
<reference evidence="6" key="1">
    <citation type="submission" date="2017-11" db="EMBL/GenBank/DDBJ databases">
        <authorList>
            <person name="Duchaud E."/>
        </authorList>
    </citation>
    <scope>NUCLEOTIDE SEQUENCE [LARGE SCALE GENOMIC DNA]</scope>
    <source>
        <strain evidence="6">Tenacibaculum sp. TNO020</strain>
    </source>
</reference>
<keyword evidence="2" id="KW-0288">FMN</keyword>
<feature type="domain" description="PAS" evidence="4">
    <location>
        <begin position="80"/>
        <end position="165"/>
    </location>
</feature>
<dbReference type="Proteomes" id="UP000234211">
    <property type="component" value="Unassembled WGS sequence"/>
</dbReference>
<dbReference type="InterPro" id="IPR000014">
    <property type="entry name" value="PAS"/>
</dbReference>
<proteinExistence type="predicted"/>
<dbReference type="CDD" id="cd00130">
    <property type="entry name" value="PAS"/>
    <property type="match status" value="1"/>
</dbReference>
<accession>A0A2H1YG50</accession>
<keyword evidence="6" id="KW-1185">Reference proteome</keyword>
<dbReference type="Pfam" id="PF13426">
    <property type="entry name" value="PAS_9"/>
    <property type="match status" value="1"/>
</dbReference>
<dbReference type="EMBL" id="OENF01000012">
    <property type="protein sequence ID" value="SOS74410.1"/>
    <property type="molecule type" value="Genomic_DNA"/>
</dbReference>
<name>A0A2H1YG50_9FLAO</name>
<dbReference type="NCBIfam" id="TIGR00229">
    <property type="entry name" value="sensory_box"/>
    <property type="match status" value="1"/>
</dbReference>
<dbReference type="AlphaFoldDB" id="A0A2H1YG50"/>
<dbReference type="PANTHER" id="PTHR47429:SF2">
    <property type="entry name" value="PROTEIN TWIN LOV 1"/>
    <property type="match status" value="1"/>
</dbReference>
<evidence type="ECO:0000256" key="1">
    <source>
        <dbReference type="ARBA" id="ARBA00022630"/>
    </source>
</evidence>
<evidence type="ECO:0000256" key="3">
    <source>
        <dbReference type="ARBA" id="ARBA00022991"/>
    </source>
</evidence>